<name>A0ABR0NET0_GOSAR</name>
<reference evidence="1 2" key="1">
    <citation type="submission" date="2023-03" db="EMBL/GenBank/DDBJ databases">
        <title>WGS of Gossypium arboreum.</title>
        <authorList>
            <person name="Yu D."/>
        </authorList>
    </citation>
    <scope>NUCLEOTIDE SEQUENCE [LARGE SCALE GENOMIC DNA]</scope>
    <source>
        <tissue evidence="1">Leaf</tissue>
    </source>
</reference>
<dbReference type="Proteomes" id="UP001358586">
    <property type="component" value="Chromosome 10"/>
</dbReference>
<comment type="caution">
    <text evidence="1">The sequence shown here is derived from an EMBL/GenBank/DDBJ whole genome shotgun (WGS) entry which is preliminary data.</text>
</comment>
<keyword evidence="2" id="KW-1185">Reference proteome</keyword>
<evidence type="ECO:0008006" key="3">
    <source>
        <dbReference type="Google" id="ProtNLM"/>
    </source>
</evidence>
<accession>A0ABR0NET0</accession>
<proteinExistence type="predicted"/>
<evidence type="ECO:0000313" key="1">
    <source>
        <dbReference type="EMBL" id="KAK5793526.1"/>
    </source>
</evidence>
<dbReference type="EMBL" id="JARKNE010000010">
    <property type="protein sequence ID" value="KAK5793526.1"/>
    <property type="molecule type" value="Genomic_DNA"/>
</dbReference>
<gene>
    <name evidence="1" type="ORF">PVK06_034676</name>
</gene>
<protein>
    <recommendedName>
        <fullName evidence="3">UBN2 domain-containing protein</fullName>
    </recommendedName>
</protein>
<dbReference type="Pfam" id="PF14223">
    <property type="entry name" value="Retrotran_gag_2"/>
    <property type="match status" value="1"/>
</dbReference>
<organism evidence="1 2">
    <name type="scientific">Gossypium arboreum</name>
    <name type="common">Tree cotton</name>
    <name type="synonym">Gossypium nanking</name>
    <dbReference type="NCBI Taxonomy" id="29729"/>
    <lineage>
        <taxon>Eukaryota</taxon>
        <taxon>Viridiplantae</taxon>
        <taxon>Streptophyta</taxon>
        <taxon>Embryophyta</taxon>
        <taxon>Tracheophyta</taxon>
        <taxon>Spermatophyta</taxon>
        <taxon>Magnoliopsida</taxon>
        <taxon>eudicotyledons</taxon>
        <taxon>Gunneridae</taxon>
        <taxon>Pentapetalae</taxon>
        <taxon>rosids</taxon>
        <taxon>malvids</taxon>
        <taxon>Malvales</taxon>
        <taxon>Malvaceae</taxon>
        <taxon>Malvoideae</taxon>
        <taxon>Gossypium</taxon>
    </lineage>
</organism>
<evidence type="ECO:0000313" key="2">
    <source>
        <dbReference type="Proteomes" id="UP001358586"/>
    </source>
</evidence>
<sequence>MAKLEEGINEMSDCFTHIINGLKALEKIYPNKEMVKKMLNSLPTSWKAKVTTIEESKDFNSLSLDELGSLLTYEMKINHNAQKIKKKLQKKVEVAFKSTTSEKNEDSSNDDEVNMAMFAKKFKKFMKFNKAKIFLRRDIIKGEPSKKENDPIICYECKKLSHIKFDWP</sequence>